<dbReference type="InterPro" id="IPR033900">
    <property type="entry name" value="Gram_neg_porin_domain"/>
</dbReference>
<keyword evidence="8" id="KW-0626">Porin</keyword>
<evidence type="ECO:0000313" key="14">
    <source>
        <dbReference type="Proteomes" id="UP000244902"/>
    </source>
</evidence>
<dbReference type="Pfam" id="PF13609">
    <property type="entry name" value="Porin_4"/>
    <property type="match status" value="1"/>
</dbReference>
<evidence type="ECO:0000313" key="13">
    <source>
        <dbReference type="EMBL" id="AWI79576.1"/>
    </source>
</evidence>
<evidence type="ECO:0000256" key="6">
    <source>
        <dbReference type="ARBA" id="ARBA00022729"/>
    </source>
</evidence>
<name>A0A2U8H329_9RHOO</name>
<evidence type="ECO:0000259" key="12">
    <source>
        <dbReference type="Pfam" id="PF13609"/>
    </source>
</evidence>
<dbReference type="PANTHER" id="PTHR34501">
    <property type="entry name" value="PROTEIN YDDL-RELATED"/>
    <property type="match status" value="1"/>
</dbReference>
<proteinExistence type="predicted"/>
<dbReference type="GO" id="GO:0015288">
    <property type="term" value="F:porin activity"/>
    <property type="evidence" value="ECO:0007669"/>
    <property type="project" value="UniProtKB-KW"/>
</dbReference>
<comment type="subunit">
    <text evidence="2">Homotrimer.</text>
</comment>
<dbReference type="OrthoDB" id="8576858at2"/>
<evidence type="ECO:0000256" key="4">
    <source>
        <dbReference type="ARBA" id="ARBA00022452"/>
    </source>
</evidence>
<gene>
    <name evidence="13" type="ORF">CEW87_09440</name>
</gene>
<reference evidence="13 14" key="1">
    <citation type="submission" date="2017-06" db="EMBL/GenBank/DDBJ databases">
        <title>Azoarcus sp. TSNA42 complete genome sequence.</title>
        <authorList>
            <person name="Woo J.-H."/>
            <person name="Kim H.-S."/>
        </authorList>
    </citation>
    <scope>NUCLEOTIDE SEQUENCE [LARGE SCALE GENOMIC DNA]</scope>
    <source>
        <strain evidence="13 14">TSNA42</strain>
    </source>
</reference>
<keyword evidence="7" id="KW-0406">Ion transport</keyword>
<evidence type="ECO:0000256" key="8">
    <source>
        <dbReference type="ARBA" id="ARBA00023114"/>
    </source>
</evidence>
<dbReference type="GO" id="GO:0006811">
    <property type="term" value="P:monoatomic ion transport"/>
    <property type="evidence" value="ECO:0007669"/>
    <property type="project" value="UniProtKB-KW"/>
</dbReference>
<dbReference type="InterPro" id="IPR050298">
    <property type="entry name" value="Gram-neg_bact_OMP"/>
</dbReference>
<keyword evidence="5" id="KW-0812">Transmembrane</keyword>
<evidence type="ECO:0000256" key="11">
    <source>
        <dbReference type="SAM" id="SignalP"/>
    </source>
</evidence>
<evidence type="ECO:0000256" key="3">
    <source>
        <dbReference type="ARBA" id="ARBA00022448"/>
    </source>
</evidence>
<dbReference type="PANTHER" id="PTHR34501:SF9">
    <property type="entry name" value="MAJOR OUTER MEMBRANE PROTEIN P.IA"/>
    <property type="match status" value="1"/>
</dbReference>
<organism evidence="13 14">
    <name type="scientific">Parazoarcus communis</name>
    <dbReference type="NCBI Taxonomy" id="41977"/>
    <lineage>
        <taxon>Bacteria</taxon>
        <taxon>Pseudomonadati</taxon>
        <taxon>Pseudomonadota</taxon>
        <taxon>Betaproteobacteria</taxon>
        <taxon>Rhodocyclales</taxon>
        <taxon>Zoogloeaceae</taxon>
        <taxon>Parazoarcus</taxon>
    </lineage>
</organism>
<feature type="signal peptide" evidence="11">
    <location>
        <begin position="1"/>
        <end position="20"/>
    </location>
</feature>
<dbReference type="GO" id="GO:0009279">
    <property type="term" value="C:cell outer membrane"/>
    <property type="evidence" value="ECO:0007669"/>
    <property type="project" value="UniProtKB-SubCell"/>
</dbReference>
<evidence type="ECO:0000256" key="7">
    <source>
        <dbReference type="ARBA" id="ARBA00023065"/>
    </source>
</evidence>
<dbReference type="CDD" id="cd00342">
    <property type="entry name" value="gram_neg_porins"/>
    <property type="match status" value="1"/>
</dbReference>
<evidence type="ECO:0000256" key="9">
    <source>
        <dbReference type="ARBA" id="ARBA00023136"/>
    </source>
</evidence>
<keyword evidence="4" id="KW-1134">Transmembrane beta strand</keyword>
<dbReference type="GO" id="GO:0046930">
    <property type="term" value="C:pore complex"/>
    <property type="evidence" value="ECO:0007669"/>
    <property type="project" value="UniProtKB-KW"/>
</dbReference>
<evidence type="ECO:0000256" key="1">
    <source>
        <dbReference type="ARBA" id="ARBA00004571"/>
    </source>
</evidence>
<sequence length="352" mass="37412">MQKKLIALAVAGLMAAPVFAQSNVTVYGRIDMGYVNFGDSKTSGVDSRNAIDSGLYAPSYLGFKGVEDLGNGLKVGFDFQTRLNIDRNEQRDQVSSGSRRDAYLYVAGGFGTVAAGRLTTPQDSLLGSVDPMGSSVMAGYQLTYNQGANLLGANVTRLDNVLAYISPSFGGFKVTVAYTGNGIGEESNGNESAAGDARIWAISPVYSNGPLTVGLNYHRVEMQSTVAAVDGLTEKVWDVAAAYDFGVVKLSAAYGGDKLDNNGGDVRQWFVGASIPVSTAGKVGLVYGRSDDDDRSNAEDSRWAVGYTHDLSKRTMAYAQYGSMDIDSNSRNTGYNGAMYERALGVGLLHKF</sequence>
<comment type="subcellular location">
    <subcellularLocation>
        <location evidence="1">Cell outer membrane</location>
        <topology evidence="1">Multi-pass membrane protein</topology>
    </subcellularLocation>
</comment>
<dbReference type="InterPro" id="IPR023614">
    <property type="entry name" value="Porin_dom_sf"/>
</dbReference>
<keyword evidence="6 11" id="KW-0732">Signal</keyword>
<feature type="domain" description="Porin" evidence="12">
    <location>
        <begin position="7"/>
        <end position="327"/>
    </location>
</feature>
<keyword evidence="3" id="KW-0813">Transport</keyword>
<protein>
    <submittedName>
        <fullName evidence="13">Porin</fullName>
    </submittedName>
</protein>
<dbReference type="RefSeq" id="WP_108972527.1">
    <property type="nucleotide sequence ID" value="NZ_CP022188.1"/>
</dbReference>
<dbReference type="Proteomes" id="UP000244902">
    <property type="component" value="Chromosome"/>
</dbReference>
<dbReference type="AlphaFoldDB" id="A0A2U8H329"/>
<keyword evidence="10" id="KW-0998">Cell outer membrane</keyword>
<dbReference type="SUPFAM" id="SSF56935">
    <property type="entry name" value="Porins"/>
    <property type="match status" value="1"/>
</dbReference>
<dbReference type="Gene3D" id="2.40.160.10">
    <property type="entry name" value="Porin"/>
    <property type="match status" value="1"/>
</dbReference>
<dbReference type="EMBL" id="CP022188">
    <property type="protein sequence ID" value="AWI79576.1"/>
    <property type="molecule type" value="Genomic_DNA"/>
</dbReference>
<evidence type="ECO:0000256" key="5">
    <source>
        <dbReference type="ARBA" id="ARBA00022692"/>
    </source>
</evidence>
<feature type="chain" id="PRO_5016138866" evidence="11">
    <location>
        <begin position="21"/>
        <end position="352"/>
    </location>
</feature>
<accession>A0A2U8H329</accession>
<evidence type="ECO:0000256" key="2">
    <source>
        <dbReference type="ARBA" id="ARBA00011233"/>
    </source>
</evidence>
<keyword evidence="9" id="KW-0472">Membrane</keyword>
<evidence type="ECO:0000256" key="10">
    <source>
        <dbReference type="ARBA" id="ARBA00023237"/>
    </source>
</evidence>